<evidence type="ECO:0000313" key="8">
    <source>
        <dbReference type="Proteomes" id="UP000015101"/>
    </source>
</evidence>
<dbReference type="STRING" id="6412.T1FHH9"/>
<keyword evidence="8" id="KW-1185">Reference proteome</keyword>
<dbReference type="GeneID" id="20208278"/>
<dbReference type="InterPro" id="IPR005108">
    <property type="entry name" value="HELP"/>
</dbReference>
<protein>
    <recommendedName>
        <fullName evidence="5">EML-like second beta-propeller domain-containing protein</fullName>
    </recommendedName>
</protein>
<feature type="domain" description="EML-like second beta-propeller" evidence="5">
    <location>
        <begin position="198"/>
        <end position="466"/>
    </location>
</feature>
<dbReference type="Gene3D" id="2.130.10.10">
    <property type="entry name" value="YVTN repeat-like/Quinoprotein amine dehydrogenase"/>
    <property type="match status" value="3"/>
</dbReference>
<dbReference type="RefSeq" id="XP_009029971.1">
    <property type="nucleotide sequence ID" value="XM_009031723.1"/>
</dbReference>
<evidence type="ECO:0000256" key="4">
    <source>
        <dbReference type="SAM" id="MobiDB-lite"/>
    </source>
</evidence>
<evidence type="ECO:0000256" key="2">
    <source>
        <dbReference type="ARBA" id="ARBA00022737"/>
    </source>
</evidence>
<feature type="region of interest" description="Disordered" evidence="4">
    <location>
        <begin position="477"/>
        <end position="525"/>
    </location>
</feature>
<gene>
    <name evidence="7" type="primary">20208278</name>
    <name evidence="6" type="ORF">HELRODRAFT_181950</name>
</gene>
<dbReference type="InterPro" id="IPR001680">
    <property type="entry name" value="WD40_rpt"/>
</dbReference>
<dbReference type="OrthoDB" id="6129223at2759"/>
<keyword evidence="2" id="KW-0677">Repeat</keyword>
<dbReference type="InterPro" id="IPR055442">
    <property type="entry name" value="Beta-prop_EML-like_2nd"/>
</dbReference>
<dbReference type="KEGG" id="hro:HELRODRAFT_181950"/>
<reference evidence="6 8" key="2">
    <citation type="journal article" date="2013" name="Nature">
        <title>Insights into bilaterian evolution from three spiralian genomes.</title>
        <authorList>
            <person name="Simakov O."/>
            <person name="Marletaz F."/>
            <person name="Cho S.J."/>
            <person name="Edsinger-Gonzales E."/>
            <person name="Havlak P."/>
            <person name="Hellsten U."/>
            <person name="Kuo D.H."/>
            <person name="Larsson T."/>
            <person name="Lv J."/>
            <person name="Arendt D."/>
            <person name="Savage R."/>
            <person name="Osoegawa K."/>
            <person name="de Jong P."/>
            <person name="Grimwood J."/>
            <person name="Chapman J.A."/>
            <person name="Shapiro H."/>
            <person name="Aerts A."/>
            <person name="Otillar R.P."/>
            <person name="Terry A.Y."/>
            <person name="Boore J.L."/>
            <person name="Grigoriev I.V."/>
            <person name="Lindberg D.R."/>
            <person name="Seaver E.C."/>
            <person name="Weisblat D.A."/>
            <person name="Putnam N.H."/>
            <person name="Rokhsar D.S."/>
        </authorList>
    </citation>
    <scope>NUCLEOTIDE SEQUENCE</scope>
</reference>
<dbReference type="InterPro" id="IPR015943">
    <property type="entry name" value="WD40/YVTN_repeat-like_dom_sf"/>
</dbReference>
<dbReference type="CTD" id="20208278"/>
<dbReference type="InterPro" id="IPR036322">
    <property type="entry name" value="WD40_repeat_dom_sf"/>
</dbReference>
<dbReference type="PROSITE" id="PS50082">
    <property type="entry name" value="WD_REPEATS_2"/>
    <property type="match status" value="1"/>
</dbReference>
<evidence type="ECO:0000313" key="6">
    <source>
        <dbReference type="EMBL" id="ESN91894.1"/>
    </source>
</evidence>
<dbReference type="SUPFAM" id="SSF50978">
    <property type="entry name" value="WD40 repeat-like"/>
    <property type="match status" value="3"/>
</dbReference>
<feature type="compositionally biased region" description="Acidic residues" evidence="4">
    <location>
        <begin position="505"/>
        <end position="515"/>
    </location>
</feature>
<evidence type="ECO:0000313" key="7">
    <source>
        <dbReference type="EnsemblMetazoa" id="HelroP181950"/>
    </source>
</evidence>
<dbReference type="FunFam" id="2.130.10.10:FF:000320">
    <property type="entry name" value="echinoderm microtubule-associated protein-like 6"/>
    <property type="match status" value="1"/>
</dbReference>
<name>T1FHH9_HELRO</name>
<dbReference type="InterPro" id="IPR050630">
    <property type="entry name" value="WD_repeat_EMAP"/>
</dbReference>
<dbReference type="EMBL" id="AMQM01007891">
    <property type="status" value="NOT_ANNOTATED_CDS"/>
    <property type="molecule type" value="Genomic_DNA"/>
</dbReference>
<sequence>MTPGNGFNSNRGVFGNVSQQETVLCVAYGNNAESCFSAGNSGLIHCWGNNILLKVIQGHQGPVFSMYSSDDILKSAFREMQSLFSTYLYGMLNIKEQLTFVTGGKDGTVITWTNQFVDRHHVVVIDSSTFNGNHNKHNLASSSNRTSVQSNTRCIKSAVIGGNGSLLLVGTKESEVVELNISSNQIHIIEQGHGEGEMWGLATHPNKMYFATVSDDCTLRLWSVGASGPTLALMKYLDRPSRCIAFSSDGGLLVAGMTDGSFVIFNSTTLTEKMKVHKRKQNISDMKFSPDPGAYLAVASHDNFVDIYNASTCQLVGVCKGASSYVTHLDWNDDGSVLQVNTGAREHLFYQAPRGNRITPTLTDIENFVWSTFTGVLGPMCAGIWSPYSDVTDVNSSSLTRDKRYLVTGDDLGLVKLFNFPAKLKNNKHKRYMGHSAHVTNVRWMCDGRTLISIGGDDASILIWKLIGGPEQVQLEPVAGRENRSMNGVTNEPGRSAKAIQSEDSNSDGSDEGEDNIPGGYDSDVEREAKIDYVPKFNIDPLRDKQVASNVGSGENDGGGGGDNGGGIALNKENTVVDSVKFLFSRRIENKNFSTPEKNDLKIDSNEIKGLQLKLVYGYRGMDTRNNLHYLDHAGAEIVYHTAATVVVVDVATGCQRFYLGHSDDIISLATNQNPRYKGIVATGDIGQRPTIHVWHSKTMSTNSVLSGVLKGGVVSVDFSCGGKLLVAVGLDEEHTIVVYNWVEGMRCLRIWIFGLGSKPRNPKSFGFTKYNAIDSVKP</sequence>
<dbReference type="AlphaFoldDB" id="T1FHH9"/>
<dbReference type="Pfam" id="PF03451">
    <property type="entry name" value="HELP"/>
    <property type="match status" value="1"/>
</dbReference>
<dbReference type="HOGENOM" id="CLU_011754_3_0_1"/>
<evidence type="ECO:0000256" key="1">
    <source>
        <dbReference type="ARBA" id="ARBA00022574"/>
    </source>
</evidence>
<feature type="repeat" description="WD" evidence="3">
    <location>
        <begin position="432"/>
        <end position="466"/>
    </location>
</feature>
<accession>T1FHH9</accession>
<dbReference type="PANTHER" id="PTHR13720">
    <property type="entry name" value="WD-40 REPEAT PROTEIN"/>
    <property type="match status" value="1"/>
</dbReference>
<dbReference type="PANTHER" id="PTHR13720:SF33">
    <property type="entry name" value="HELP DOMAIN-CONTAINING PROTEIN"/>
    <property type="match status" value="1"/>
</dbReference>
<dbReference type="EMBL" id="KB097687">
    <property type="protein sequence ID" value="ESN91894.1"/>
    <property type="molecule type" value="Genomic_DNA"/>
</dbReference>
<organism evidence="7 8">
    <name type="scientific">Helobdella robusta</name>
    <name type="common">Californian leech</name>
    <dbReference type="NCBI Taxonomy" id="6412"/>
    <lineage>
        <taxon>Eukaryota</taxon>
        <taxon>Metazoa</taxon>
        <taxon>Spiralia</taxon>
        <taxon>Lophotrochozoa</taxon>
        <taxon>Annelida</taxon>
        <taxon>Clitellata</taxon>
        <taxon>Hirudinea</taxon>
        <taxon>Rhynchobdellida</taxon>
        <taxon>Glossiphoniidae</taxon>
        <taxon>Helobdella</taxon>
    </lineage>
</organism>
<dbReference type="SMART" id="SM00320">
    <property type="entry name" value="WD40"/>
    <property type="match status" value="10"/>
</dbReference>
<reference evidence="7" key="3">
    <citation type="submission" date="2015-06" db="UniProtKB">
        <authorList>
            <consortium name="EnsemblMetazoa"/>
        </authorList>
    </citation>
    <scope>IDENTIFICATION</scope>
</reference>
<dbReference type="Pfam" id="PF23414">
    <property type="entry name" value="Beta-prop_EML_2"/>
    <property type="match status" value="1"/>
</dbReference>
<evidence type="ECO:0000256" key="3">
    <source>
        <dbReference type="PROSITE-ProRule" id="PRU00221"/>
    </source>
</evidence>
<reference evidence="8" key="1">
    <citation type="submission" date="2012-12" db="EMBL/GenBank/DDBJ databases">
        <authorList>
            <person name="Hellsten U."/>
            <person name="Grimwood J."/>
            <person name="Chapman J.A."/>
            <person name="Shapiro H."/>
            <person name="Aerts A."/>
            <person name="Otillar R.P."/>
            <person name="Terry A.Y."/>
            <person name="Boore J.L."/>
            <person name="Simakov O."/>
            <person name="Marletaz F."/>
            <person name="Cho S.-J."/>
            <person name="Edsinger-Gonzales E."/>
            <person name="Havlak P."/>
            <person name="Kuo D.-H."/>
            <person name="Larsson T."/>
            <person name="Lv J."/>
            <person name="Arendt D."/>
            <person name="Savage R."/>
            <person name="Osoegawa K."/>
            <person name="de Jong P."/>
            <person name="Lindberg D.R."/>
            <person name="Seaver E.C."/>
            <person name="Weisblat D.A."/>
            <person name="Putnam N.H."/>
            <person name="Grigoriev I.V."/>
            <person name="Rokhsar D.S."/>
        </authorList>
    </citation>
    <scope>NUCLEOTIDE SEQUENCE</scope>
</reference>
<evidence type="ECO:0000259" key="5">
    <source>
        <dbReference type="Pfam" id="PF23414"/>
    </source>
</evidence>
<dbReference type="InParanoid" id="T1FHH9"/>
<dbReference type="eggNOG" id="KOG2106">
    <property type="taxonomic scope" value="Eukaryota"/>
</dbReference>
<keyword evidence="1 3" id="KW-0853">WD repeat</keyword>
<proteinExistence type="predicted"/>
<dbReference type="EnsemblMetazoa" id="HelroT181950">
    <property type="protein sequence ID" value="HelroP181950"/>
    <property type="gene ID" value="HelroG181950"/>
</dbReference>
<dbReference type="Proteomes" id="UP000015101">
    <property type="component" value="Unassembled WGS sequence"/>
</dbReference>